<keyword evidence="3 6" id="KW-0812">Transmembrane</keyword>
<feature type="transmembrane region" description="Helical" evidence="6">
    <location>
        <begin position="146"/>
        <end position="166"/>
    </location>
</feature>
<evidence type="ECO:0000256" key="5">
    <source>
        <dbReference type="ARBA" id="ARBA00023136"/>
    </source>
</evidence>
<evidence type="ECO:0000256" key="4">
    <source>
        <dbReference type="ARBA" id="ARBA00022989"/>
    </source>
</evidence>
<evidence type="ECO:0000256" key="6">
    <source>
        <dbReference type="SAM" id="Phobius"/>
    </source>
</evidence>
<keyword evidence="4 6" id="KW-1133">Transmembrane helix</keyword>
<dbReference type="EMBL" id="MPZV01000001">
    <property type="protein sequence ID" value="OOY25067.1"/>
    <property type="molecule type" value="Genomic_DNA"/>
</dbReference>
<reference evidence="7 8" key="1">
    <citation type="submission" date="2016-11" db="EMBL/GenBank/DDBJ databases">
        <title>A multilocus sequence analysis scheme for characterization of bacteria in the genus Thioclava.</title>
        <authorList>
            <person name="Liu Y."/>
            <person name="Shao Z."/>
        </authorList>
    </citation>
    <scope>NUCLEOTIDE SEQUENCE [LARGE SCALE GENOMIC DNA]</scope>
    <source>
        <strain evidence="7 8">TAW-CT134</strain>
    </source>
</reference>
<evidence type="ECO:0000256" key="1">
    <source>
        <dbReference type="ARBA" id="ARBA00004651"/>
    </source>
</evidence>
<keyword evidence="8" id="KW-1185">Reference proteome</keyword>
<comment type="caution">
    <text evidence="7">The sequence shown here is derived from an EMBL/GenBank/DDBJ whole genome shotgun (WGS) entry which is preliminary data.</text>
</comment>
<feature type="transmembrane region" description="Helical" evidence="6">
    <location>
        <begin position="457"/>
        <end position="477"/>
    </location>
</feature>
<name>A0ABX3N0B0_9RHOB</name>
<feature type="transmembrane region" description="Helical" evidence="6">
    <location>
        <begin position="302"/>
        <end position="327"/>
    </location>
</feature>
<dbReference type="Proteomes" id="UP000190787">
    <property type="component" value="Unassembled WGS sequence"/>
</dbReference>
<evidence type="ECO:0008006" key="9">
    <source>
        <dbReference type="Google" id="ProtNLM"/>
    </source>
</evidence>
<proteinExistence type="predicted"/>
<feature type="transmembrane region" description="Helical" evidence="6">
    <location>
        <begin position="339"/>
        <end position="359"/>
    </location>
</feature>
<keyword evidence="2" id="KW-1003">Cell membrane</keyword>
<comment type="subcellular location">
    <subcellularLocation>
        <location evidence="1">Cell membrane</location>
        <topology evidence="1">Multi-pass membrane protein</topology>
    </subcellularLocation>
</comment>
<feature type="transmembrane region" description="Helical" evidence="6">
    <location>
        <begin position="74"/>
        <end position="96"/>
    </location>
</feature>
<feature type="transmembrane region" description="Helical" evidence="6">
    <location>
        <begin position="116"/>
        <end position="134"/>
    </location>
</feature>
<keyword evidence="5 6" id="KW-0472">Membrane</keyword>
<evidence type="ECO:0000256" key="2">
    <source>
        <dbReference type="ARBA" id="ARBA00022475"/>
    </source>
</evidence>
<sequence>MRNGAIAWGQIAGGLVARFLSTRFALTALGIEAMGAYLAALALALIASIVTGALQSTTLRALSLAPLAQRPRLFNALIGLHLRVALGVAGIGAFLGPPALAGLFELPPALADQAQIAFFCVLAASVVAIALAPYEIALQAHERFGLFAALDLARAVALIPVAYLLIGQPTPPLAAFAALSAGLSLSVTLAGAWQVRKSLPETRLHLHWILNIRPARGQAALLSWSVLGGLAASARAQGMVLLMAALGGPVASAAYGLGNQLPAALRQFSDATRQVLAPRIYADHAAQGSDGSVTGALVASRIAALIAFGAAIPMALNAPALLSLWLGRSNPEMALVVRLMLAALALDQLSAGLGLAFLARGRIAWMQGWGAALAVMSLPAAFLAGRASGEIGAALWVALAATTAIAALRIMLLTRLSPGTATRWARETLIPVVASTLPVALGAALVQGTLPEGAPRLALSLGLCAALWLGASWRLGLSARERARLTALLRRRPAEGPA</sequence>
<feature type="transmembrane region" description="Helical" evidence="6">
    <location>
        <begin position="424"/>
        <end position="445"/>
    </location>
</feature>
<dbReference type="RefSeq" id="WP_078603706.1">
    <property type="nucleotide sequence ID" value="NZ_MPZV01000001.1"/>
</dbReference>
<protein>
    <recommendedName>
        <fullName evidence="9">O-antigen/teichoic acid export membrane protein</fullName>
    </recommendedName>
</protein>
<evidence type="ECO:0000313" key="7">
    <source>
        <dbReference type="EMBL" id="OOY25067.1"/>
    </source>
</evidence>
<evidence type="ECO:0000256" key="3">
    <source>
        <dbReference type="ARBA" id="ARBA00022692"/>
    </source>
</evidence>
<feature type="transmembrane region" description="Helical" evidence="6">
    <location>
        <begin position="391"/>
        <end position="412"/>
    </location>
</feature>
<accession>A0ABX3N0B0</accession>
<feature type="transmembrane region" description="Helical" evidence="6">
    <location>
        <begin position="366"/>
        <end position="385"/>
    </location>
</feature>
<dbReference type="PANTHER" id="PTHR30250:SF26">
    <property type="entry name" value="PSMA PROTEIN"/>
    <property type="match status" value="1"/>
</dbReference>
<evidence type="ECO:0000313" key="8">
    <source>
        <dbReference type="Proteomes" id="UP000190787"/>
    </source>
</evidence>
<feature type="transmembrane region" description="Helical" evidence="6">
    <location>
        <begin position="34"/>
        <end position="54"/>
    </location>
</feature>
<dbReference type="PANTHER" id="PTHR30250">
    <property type="entry name" value="PST FAMILY PREDICTED COLANIC ACID TRANSPORTER"/>
    <property type="match status" value="1"/>
</dbReference>
<feature type="transmembrane region" description="Helical" evidence="6">
    <location>
        <begin position="172"/>
        <end position="193"/>
    </location>
</feature>
<gene>
    <name evidence="7" type="ORF">BMI91_01120</name>
</gene>
<organism evidence="7 8">
    <name type="scientific">Thioclava sediminum</name>
    <dbReference type="NCBI Taxonomy" id="1915319"/>
    <lineage>
        <taxon>Bacteria</taxon>
        <taxon>Pseudomonadati</taxon>
        <taxon>Pseudomonadota</taxon>
        <taxon>Alphaproteobacteria</taxon>
        <taxon>Rhodobacterales</taxon>
        <taxon>Paracoccaceae</taxon>
        <taxon>Thioclava</taxon>
    </lineage>
</organism>
<dbReference type="InterPro" id="IPR050833">
    <property type="entry name" value="Poly_Biosynth_Transport"/>
</dbReference>